<sequence>MAIREWKYKGAWMAVIAFFTLVGVIFLLATAYLALAVALGSVYAALIVALGCFAIAVIGLFAIKASEARRRRRMRERREAEGSSMLVAMALAALPSLTKRPLLAAALPIIALAAYGLVSDGAEAKGRHRSRGNS</sequence>
<feature type="transmembrane region" description="Helical" evidence="1">
    <location>
        <begin position="12"/>
        <end position="35"/>
    </location>
</feature>
<reference evidence="2" key="1">
    <citation type="journal article" date="2014" name="Int. J. Syst. Evol. Microbiol.">
        <title>Complete genome sequence of Corynebacterium casei LMG S-19264T (=DSM 44701T), isolated from a smear-ripened cheese.</title>
        <authorList>
            <consortium name="US DOE Joint Genome Institute (JGI-PGF)"/>
            <person name="Walter F."/>
            <person name="Albersmeier A."/>
            <person name="Kalinowski J."/>
            <person name="Ruckert C."/>
        </authorList>
    </citation>
    <scope>NUCLEOTIDE SEQUENCE</scope>
    <source>
        <strain evidence="2">CGMCC 1.15082</strain>
    </source>
</reference>
<evidence type="ECO:0000313" key="3">
    <source>
        <dbReference type="Proteomes" id="UP000646478"/>
    </source>
</evidence>
<proteinExistence type="predicted"/>
<keyword evidence="1" id="KW-1133">Transmembrane helix</keyword>
<feature type="transmembrane region" description="Helical" evidence="1">
    <location>
        <begin position="104"/>
        <end position="122"/>
    </location>
</feature>
<gene>
    <name evidence="2" type="ORF">GCM10011491_25700</name>
</gene>
<evidence type="ECO:0008006" key="4">
    <source>
        <dbReference type="Google" id="ProtNLM"/>
    </source>
</evidence>
<feature type="transmembrane region" description="Helical" evidence="1">
    <location>
        <begin position="41"/>
        <end position="62"/>
    </location>
</feature>
<accession>A0A916SHB0</accession>
<reference evidence="2" key="2">
    <citation type="submission" date="2020-09" db="EMBL/GenBank/DDBJ databases">
        <authorList>
            <person name="Sun Q."/>
            <person name="Zhou Y."/>
        </authorList>
    </citation>
    <scope>NUCLEOTIDE SEQUENCE</scope>
    <source>
        <strain evidence="2">CGMCC 1.15082</strain>
    </source>
</reference>
<evidence type="ECO:0000256" key="1">
    <source>
        <dbReference type="SAM" id="Phobius"/>
    </source>
</evidence>
<dbReference type="Proteomes" id="UP000646478">
    <property type="component" value="Unassembled WGS sequence"/>
</dbReference>
<keyword evidence="1" id="KW-0472">Membrane</keyword>
<feature type="transmembrane region" description="Helical" evidence="1">
    <location>
        <begin position="82"/>
        <end position="98"/>
    </location>
</feature>
<protein>
    <recommendedName>
        <fullName evidence="4">Phage holin family protein</fullName>
    </recommendedName>
</protein>
<keyword evidence="3" id="KW-1185">Reference proteome</keyword>
<evidence type="ECO:0000313" key="2">
    <source>
        <dbReference type="EMBL" id="GGA96168.1"/>
    </source>
</evidence>
<dbReference type="EMBL" id="BMHH01000009">
    <property type="protein sequence ID" value="GGA96168.1"/>
    <property type="molecule type" value="Genomic_DNA"/>
</dbReference>
<keyword evidence="1" id="KW-0812">Transmembrane</keyword>
<name>A0A916SHB0_9HYPH</name>
<dbReference type="RefSeq" id="WP_188824569.1">
    <property type="nucleotide sequence ID" value="NZ_BMHH01000009.1"/>
</dbReference>
<organism evidence="2 3">
    <name type="scientific">Brucella endophytica</name>
    <dbReference type="NCBI Taxonomy" id="1963359"/>
    <lineage>
        <taxon>Bacteria</taxon>
        <taxon>Pseudomonadati</taxon>
        <taxon>Pseudomonadota</taxon>
        <taxon>Alphaproteobacteria</taxon>
        <taxon>Hyphomicrobiales</taxon>
        <taxon>Brucellaceae</taxon>
        <taxon>Brucella/Ochrobactrum group</taxon>
        <taxon>Brucella</taxon>
    </lineage>
</organism>
<comment type="caution">
    <text evidence="2">The sequence shown here is derived from an EMBL/GenBank/DDBJ whole genome shotgun (WGS) entry which is preliminary data.</text>
</comment>
<dbReference type="AlphaFoldDB" id="A0A916SHB0"/>